<gene>
    <name evidence="2" type="ORF">M878_25060</name>
</gene>
<dbReference type="GO" id="GO:0006355">
    <property type="term" value="P:regulation of DNA-templated transcription"/>
    <property type="evidence" value="ECO:0007669"/>
    <property type="project" value="InterPro"/>
</dbReference>
<dbReference type="PROSITE" id="PS50043">
    <property type="entry name" value="HTH_LUXR_2"/>
    <property type="match status" value="1"/>
</dbReference>
<dbReference type="InterPro" id="IPR036388">
    <property type="entry name" value="WH-like_DNA-bd_sf"/>
</dbReference>
<dbReference type="InterPro" id="IPR016032">
    <property type="entry name" value="Sig_transdc_resp-reg_C-effctor"/>
</dbReference>
<feature type="domain" description="HTH luxR-type" evidence="1">
    <location>
        <begin position="243"/>
        <end position="308"/>
    </location>
</feature>
<dbReference type="Proteomes" id="UP000017984">
    <property type="component" value="Chromosome"/>
</dbReference>
<dbReference type="Gene3D" id="1.10.10.10">
    <property type="entry name" value="Winged helix-like DNA-binding domain superfamily/Winged helix DNA-binding domain"/>
    <property type="match status" value="1"/>
</dbReference>
<dbReference type="EMBL" id="AWQX01000214">
    <property type="protein sequence ID" value="EST27271.1"/>
    <property type="molecule type" value="Genomic_DNA"/>
</dbReference>
<proteinExistence type="predicted"/>
<keyword evidence="3" id="KW-1185">Reference proteome</keyword>
<dbReference type="PATRIC" id="fig|1352936.5.peg.5223"/>
<dbReference type="InterPro" id="IPR051797">
    <property type="entry name" value="TrmB-like"/>
</dbReference>
<reference evidence="2 3" key="1">
    <citation type="journal article" date="2014" name="Genome Announc.">
        <title>Draft Genome Sequence of Streptomyces roseochromogenes subsp. oscitans DS 12.976, Producer of the Aminocoumarin Antibiotic Clorobiocin.</title>
        <authorList>
            <person name="Ruckert C."/>
            <person name="Kalinowski J."/>
            <person name="Heide L."/>
            <person name="Apel A.K."/>
        </authorList>
    </citation>
    <scope>NUCLEOTIDE SEQUENCE [LARGE SCALE GENOMIC DNA]</scope>
    <source>
        <strain evidence="2 3">DS 12.976</strain>
    </source>
</reference>
<name>V6K795_STRRC</name>
<organism evidence="2 3">
    <name type="scientific">Streptomyces roseochromogenus subsp. oscitans DS 12.976</name>
    <dbReference type="NCBI Taxonomy" id="1352936"/>
    <lineage>
        <taxon>Bacteria</taxon>
        <taxon>Bacillati</taxon>
        <taxon>Actinomycetota</taxon>
        <taxon>Actinomycetes</taxon>
        <taxon>Kitasatosporales</taxon>
        <taxon>Streptomycetaceae</taxon>
        <taxon>Streptomyces</taxon>
    </lineage>
</organism>
<dbReference type="SUPFAM" id="SSF46894">
    <property type="entry name" value="C-terminal effector domain of the bipartite response regulators"/>
    <property type="match status" value="1"/>
</dbReference>
<dbReference type="SMART" id="SM00421">
    <property type="entry name" value="HTH_LUXR"/>
    <property type="match status" value="1"/>
</dbReference>
<protein>
    <recommendedName>
        <fullName evidence="1">HTH luxR-type domain-containing protein</fullName>
    </recommendedName>
</protein>
<evidence type="ECO:0000259" key="1">
    <source>
        <dbReference type="PROSITE" id="PS50043"/>
    </source>
</evidence>
<sequence>MLAHPSEGVAALAERLGLSESDVRRSLDVLSSLSLIRSSAGQEAEFLTVSPEVAMELLLARRQADLAAQQERLEASRAAAAQLIAEYSMLNRGQDGSESEQLVGADEIRVRLAKLGEQAQSEVMTFAPGGAHTAEDLKASRGPNEALLSRGIRMRTVYLDSVRNHQPTLEHVAWLNSQGGRVRTMPTLPVRLIIIDRRLAVLPTDTSDARAGAVVLKGTGVVAALCALFEQVWTAAVPLGDAPSADSRGLAPQDAEALRLLASGLTDEAMAKRLGVSPRTARRIAADLMERLEARSRFQAGVHAVQNGWLPAGRH</sequence>
<evidence type="ECO:0000313" key="3">
    <source>
        <dbReference type="Proteomes" id="UP000017984"/>
    </source>
</evidence>
<dbReference type="AlphaFoldDB" id="V6K795"/>
<dbReference type="Pfam" id="PF00196">
    <property type="entry name" value="GerE"/>
    <property type="match status" value="1"/>
</dbReference>
<comment type="caution">
    <text evidence="2">The sequence shown here is derived from an EMBL/GenBank/DDBJ whole genome shotgun (WGS) entry which is preliminary data.</text>
</comment>
<dbReference type="CDD" id="cd06170">
    <property type="entry name" value="LuxR_C_like"/>
    <property type="match status" value="1"/>
</dbReference>
<dbReference type="InterPro" id="IPR000792">
    <property type="entry name" value="Tscrpt_reg_LuxR_C"/>
</dbReference>
<dbReference type="PANTHER" id="PTHR34293">
    <property type="entry name" value="HTH-TYPE TRANSCRIPTIONAL REGULATOR TRMBL2"/>
    <property type="match status" value="1"/>
</dbReference>
<dbReference type="STRING" id="1352936.M878_25060"/>
<evidence type="ECO:0000313" key="2">
    <source>
        <dbReference type="EMBL" id="EST27271.1"/>
    </source>
</evidence>
<dbReference type="HOGENOM" id="CLU_056943_2_0_11"/>
<dbReference type="PANTHER" id="PTHR34293:SF1">
    <property type="entry name" value="HTH-TYPE TRANSCRIPTIONAL REGULATOR TRMBL2"/>
    <property type="match status" value="1"/>
</dbReference>
<dbReference type="GO" id="GO:0003677">
    <property type="term" value="F:DNA binding"/>
    <property type="evidence" value="ECO:0007669"/>
    <property type="project" value="InterPro"/>
</dbReference>
<accession>V6K795</accession>